<dbReference type="PANTHER" id="PTHR43081:SF1">
    <property type="entry name" value="ADENYLATE CYCLASE, TERMINAL-DIFFERENTIATION SPECIFIC"/>
    <property type="match status" value="1"/>
</dbReference>
<dbReference type="InterPro" id="IPR007890">
    <property type="entry name" value="CHASE2"/>
</dbReference>
<dbReference type="Pfam" id="PF00211">
    <property type="entry name" value="Guanylate_cyc"/>
    <property type="match status" value="1"/>
</dbReference>
<reference evidence="3 4" key="1">
    <citation type="submission" date="2019-04" db="EMBL/GenBank/DDBJ databases">
        <title>Natronospirillum operosus gen. nov., sp. nov., a haloalkaliphilic satellite isolated from decaying biomass of laboratory culture of cyanobacterium Geitlerinema sp. and proposal of Natronospirillaceae fam. nov. and Saccharospirillaceae fam. nov.</title>
        <authorList>
            <person name="Kevbrin V."/>
            <person name="Boltyanskaya Y."/>
            <person name="Koziaeva V."/>
            <person name="Grouzdev D.S."/>
            <person name="Park M."/>
            <person name="Cho J."/>
        </authorList>
    </citation>
    <scope>NUCLEOTIDE SEQUENCE [LARGE SCALE GENOMIC DNA]</scope>
    <source>
        <strain evidence="3 4">G-116</strain>
    </source>
</reference>
<name>A0A4Z0WCQ6_9GAMM</name>
<keyword evidence="1" id="KW-1133">Transmembrane helix</keyword>
<feature type="transmembrane region" description="Helical" evidence="1">
    <location>
        <begin position="352"/>
        <end position="371"/>
    </location>
</feature>
<dbReference type="SMART" id="SM01080">
    <property type="entry name" value="CHASE2"/>
    <property type="match status" value="1"/>
</dbReference>
<dbReference type="InterPro" id="IPR050697">
    <property type="entry name" value="Adenylyl/Guanylyl_Cyclase_3/4"/>
</dbReference>
<dbReference type="InterPro" id="IPR029787">
    <property type="entry name" value="Nucleotide_cyclase"/>
</dbReference>
<dbReference type="CDD" id="cd07302">
    <property type="entry name" value="CHD"/>
    <property type="match status" value="1"/>
</dbReference>
<protein>
    <submittedName>
        <fullName evidence="3">Adenylate/guanylate cyclase domain-containing protein</fullName>
    </submittedName>
</protein>
<dbReference type="AlphaFoldDB" id="A0A4Z0WCQ6"/>
<dbReference type="InterPro" id="IPR001054">
    <property type="entry name" value="A/G_cyclase"/>
</dbReference>
<keyword evidence="1" id="KW-0812">Transmembrane</keyword>
<dbReference type="GO" id="GO:0035556">
    <property type="term" value="P:intracellular signal transduction"/>
    <property type="evidence" value="ECO:0007669"/>
    <property type="project" value="InterPro"/>
</dbReference>
<dbReference type="RefSeq" id="WP_135484063.1">
    <property type="nucleotide sequence ID" value="NZ_SRMF01000007.1"/>
</dbReference>
<feature type="transmembrane region" description="Helical" evidence="1">
    <location>
        <begin position="378"/>
        <end position="398"/>
    </location>
</feature>
<dbReference type="Pfam" id="PF05226">
    <property type="entry name" value="CHASE2"/>
    <property type="match status" value="1"/>
</dbReference>
<feature type="transmembrane region" description="Helical" evidence="1">
    <location>
        <begin position="404"/>
        <end position="428"/>
    </location>
</feature>
<accession>A0A4Z0WCQ6</accession>
<dbReference type="GO" id="GO:0004016">
    <property type="term" value="F:adenylate cyclase activity"/>
    <property type="evidence" value="ECO:0007669"/>
    <property type="project" value="UniProtKB-ARBA"/>
</dbReference>
<evidence type="ECO:0000259" key="2">
    <source>
        <dbReference type="PROSITE" id="PS50125"/>
    </source>
</evidence>
<evidence type="ECO:0000313" key="4">
    <source>
        <dbReference type="Proteomes" id="UP000297475"/>
    </source>
</evidence>
<dbReference type="Gene3D" id="3.30.70.1230">
    <property type="entry name" value="Nucleotide cyclase"/>
    <property type="match status" value="1"/>
</dbReference>
<organism evidence="3 4">
    <name type="scientific">Natronospirillum operosum</name>
    <dbReference type="NCBI Taxonomy" id="2759953"/>
    <lineage>
        <taxon>Bacteria</taxon>
        <taxon>Pseudomonadati</taxon>
        <taxon>Pseudomonadota</taxon>
        <taxon>Gammaproteobacteria</taxon>
        <taxon>Oceanospirillales</taxon>
        <taxon>Natronospirillaceae</taxon>
        <taxon>Natronospirillum</taxon>
    </lineage>
</organism>
<gene>
    <name evidence="3" type="ORF">E4656_14725</name>
</gene>
<proteinExistence type="predicted"/>
<dbReference type="Proteomes" id="UP000297475">
    <property type="component" value="Unassembled WGS sequence"/>
</dbReference>
<keyword evidence="4" id="KW-1185">Reference proteome</keyword>
<comment type="caution">
    <text evidence="3">The sequence shown here is derived from an EMBL/GenBank/DDBJ whole genome shotgun (WGS) entry which is preliminary data.</text>
</comment>
<evidence type="ECO:0000313" key="3">
    <source>
        <dbReference type="EMBL" id="TGG91652.1"/>
    </source>
</evidence>
<dbReference type="GO" id="GO:0006171">
    <property type="term" value="P:cAMP biosynthetic process"/>
    <property type="evidence" value="ECO:0007669"/>
    <property type="project" value="TreeGrafter"/>
</dbReference>
<dbReference type="SMART" id="SM00044">
    <property type="entry name" value="CYCc"/>
    <property type="match status" value="1"/>
</dbReference>
<dbReference type="SUPFAM" id="SSF55073">
    <property type="entry name" value="Nucleotide cyclase"/>
    <property type="match status" value="1"/>
</dbReference>
<dbReference type="EMBL" id="SRMF01000007">
    <property type="protein sequence ID" value="TGG91652.1"/>
    <property type="molecule type" value="Genomic_DNA"/>
</dbReference>
<sequence length="654" mass="71223">MARLIRYLGSLLILVLLLGHSLGSWSLAPLTTLERLLQDLQLQSRQAESVDPRVVIVDIDEPSLGELGQWPWPRTVLADLVDQLFDHYDIRALGLDMVFPEPEQQAVWQQLNRLAEEGELPDTLLPLLARALDGDQRLAEALRGRPVVGGFLFQQHNPAQLNALPAPLPVEPDRLRLPTPVGYSANVPVLHEAMPVQGFFDNPALDSDGVYRSATLLQQAGDGVHAALAVRLLQLGLGDLPLALGVSERGEEQLVTRLQIGSLLVPLGDSGQARVPYQGPRGQVPYVSAADILAGRADPGVLQNRMVLLGTSAPGLLDIRTTPVDALMPGVEVHAQLMIGILDQRVPRLPDWALGAEILLMLALAGLLVWIHSRLQPLPAVLLIMGAGAGLLAAHSVLWRQGLILPVAALLALLVALYVYFTTWSLLVENRSRRQLTRTFGRYVPQELVAELARQPSLATTRGEQRDMTVLFSDVCGFTPIAEQLDAETLTRLMNRLLTPVTADIHRHRGTIDKYMGDAVMAFWGAPLPDADHANRAVAAALAMCRSVQWLSAELAHEGLPELRLGIGISTGRMSVGNMGSDFRMAYTVMGDPVNLGARLEALTRQYDVDILVSEDTARAATDFEFRAVDETRVKGKAAPVRVYTPVVPKDPQA</sequence>
<dbReference type="PANTHER" id="PTHR43081">
    <property type="entry name" value="ADENYLATE CYCLASE, TERMINAL-DIFFERENTIATION SPECIFIC-RELATED"/>
    <property type="match status" value="1"/>
</dbReference>
<keyword evidence="1" id="KW-0472">Membrane</keyword>
<dbReference type="OrthoDB" id="9806704at2"/>
<evidence type="ECO:0000256" key="1">
    <source>
        <dbReference type="SAM" id="Phobius"/>
    </source>
</evidence>
<feature type="domain" description="Guanylate cyclase" evidence="2">
    <location>
        <begin position="469"/>
        <end position="601"/>
    </location>
</feature>
<dbReference type="PROSITE" id="PS50125">
    <property type="entry name" value="GUANYLATE_CYCLASE_2"/>
    <property type="match status" value="1"/>
</dbReference>